<protein>
    <submittedName>
        <fullName evidence="1">Uncharacterized protein</fullName>
    </submittedName>
</protein>
<comment type="caution">
    <text evidence="1">The sequence shown here is derived from an EMBL/GenBank/DDBJ whole genome shotgun (WGS) entry which is preliminary data.</text>
</comment>
<name>A0ABT4IEI6_9EURY</name>
<dbReference type="Proteomes" id="UP001141422">
    <property type="component" value="Unassembled WGS sequence"/>
</dbReference>
<proteinExistence type="predicted"/>
<evidence type="ECO:0000313" key="2">
    <source>
        <dbReference type="Proteomes" id="UP001141422"/>
    </source>
</evidence>
<dbReference type="RefSeq" id="WP_268924369.1">
    <property type="nucleotide sequence ID" value="NZ_JAPTGB010000004.1"/>
</dbReference>
<accession>A0ABT4IEI6</accession>
<sequence length="117" mass="13298">MILLIIGGIFLGIVLNTHLSQPNTIGYIEFMPDNTTSADDPRVIHLTEQDFTQHPALEMMLSGENPALAAWFVRDGNNPNNPQPFIVEPDGSRIYSAYSMRYVEWNRTVYRLTGWIT</sequence>
<keyword evidence="2" id="KW-1185">Reference proteome</keyword>
<dbReference type="EMBL" id="JAPTGB010000004">
    <property type="protein sequence ID" value="MCZ0860147.1"/>
    <property type="molecule type" value="Genomic_DNA"/>
</dbReference>
<organism evidence="1 2">
    <name type="scientific">Methanocorpusculum petauri</name>
    <dbReference type="NCBI Taxonomy" id="3002863"/>
    <lineage>
        <taxon>Archaea</taxon>
        <taxon>Methanobacteriati</taxon>
        <taxon>Methanobacteriota</taxon>
        <taxon>Stenosarchaea group</taxon>
        <taxon>Methanomicrobia</taxon>
        <taxon>Methanomicrobiales</taxon>
        <taxon>Methanocorpusculaceae</taxon>
        <taxon>Methanocorpusculum</taxon>
    </lineage>
</organism>
<reference evidence="1" key="1">
    <citation type="submission" date="2022-12" db="EMBL/GenBank/DDBJ databases">
        <title>Isolation and characterisation of novel Methanocorpusculum spp. from native Australian herbivores indicates the genus is ancestrally host-associated.</title>
        <authorList>
            <person name="Volmer J.G."/>
            <person name="Soo R.M."/>
            <person name="Evans P.N."/>
            <person name="Hoedt E.C."/>
            <person name="Astorga Alsina A.L."/>
            <person name="Woodcroft B.J."/>
            <person name="Tyson G.W."/>
            <person name="Hugenholtz P."/>
            <person name="Morrison M."/>
        </authorList>
    </citation>
    <scope>NUCLEOTIDE SEQUENCE</scope>
    <source>
        <strain evidence="1">MG</strain>
    </source>
</reference>
<gene>
    <name evidence="1" type="ORF">O0S10_02740</name>
</gene>
<evidence type="ECO:0000313" key="1">
    <source>
        <dbReference type="EMBL" id="MCZ0860147.1"/>
    </source>
</evidence>